<name>X6PAT5_RETFI</name>
<dbReference type="Proteomes" id="UP000023152">
    <property type="component" value="Unassembled WGS sequence"/>
</dbReference>
<gene>
    <name evidence="3" type="ORF">RFI_01895</name>
</gene>
<accession>X6PAT5</accession>
<evidence type="ECO:0000313" key="4">
    <source>
        <dbReference type="Proteomes" id="UP000023152"/>
    </source>
</evidence>
<dbReference type="Pfam" id="PF04909">
    <property type="entry name" value="Amidohydro_2"/>
    <property type="match status" value="1"/>
</dbReference>
<keyword evidence="4" id="KW-1185">Reference proteome</keyword>
<dbReference type="InterPro" id="IPR032466">
    <property type="entry name" value="Metal_Hydrolase"/>
</dbReference>
<organism evidence="3 4">
    <name type="scientific">Reticulomyxa filosa</name>
    <dbReference type="NCBI Taxonomy" id="46433"/>
    <lineage>
        <taxon>Eukaryota</taxon>
        <taxon>Sar</taxon>
        <taxon>Rhizaria</taxon>
        <taxon>Retaria</taxon>
        <taxon>Foraminifera</taxon>
        <taxon>Monothalamids</taxon>
        <taxon>Reticulomyxidae</taxon>
        <taxon>Reticulomyxa</taxon>
    </lineage>
</organism>
<evidence type="ECO:0000259" key="2">
    <source>
        <dbReference type="Pfam" id="PF04909"/>
    </source>
</evidence>
<feature type="domain" description="Amidohydrolase-related" evidence="2">
    <location>
        <begin position="28"/>
        <end position="243"/>
    </location>
</feature>
<keyword evidence="3" id="KW-0378">Hydrolase</keyword>
<protein>
    <submittedName>
        <fullName evidence="3">Amidohydrolase 2</fullName>
    </submittedName>
</protein>
<reference evidence="3 4" key="1">
    <citation type="journal article" date="2013" name="Curr. Biol.">
        <title>The Genome of the Foraminiferan Reticulomyxa filosa.</title>
        <authorList>
            <person name="Glockner G."/>
            <person name="Hulsmann N."/>
            <person name="Schleicher M."/>
            <person name="Noegel A.A."/>
            <person name="Eichinger L."/>
            <person name="Gallinger C."/>
            <person name="Pawlowski J."/>
            <person name="Sierra R."/>
            <person name="Euteneuer U."/>
            <person name="Pillet L."/>
            <person name="Moustafa A."/>
            <person name="Platzer M."/>
            <person name="Groth M."/>
            <person name="Szafranski K."/>
            <person name="Schliwa M."/>
        </authorList>
    </citation>
    <scope>NUCLEOTIDE SEQUENCE [LARGE SCALE GENOMIC DNA]</scope>
</reference>
<dbReference type="GO" id="GO:0016787">
    <property type="term" value="F:hydrolase activity"/>
    <property type="evidence" value="ECO:0007669"/>
    <property type="project" value="UniProtKB-KW"/>
</dbReference>
<dbReference type="Gene3D" id="3.20.20.140">
    <property type="entry name" value="Metal-dependent hydrolases"/>
    <property type="match status" value="1"/>
</dbReference>
<comment type="caution">
    <text evidence="3">The sequence shown here is derived from an EMBL/GenBank/DDBJ whole genome shotgun (WGS) entry which is preliminary data.</text>
</comment>
<dbReference type="AlphaFoldDB" id="X6PAT5"/>
<comment type="similarity">
    <text evidence="1">Belongs to the metallo-dependent hydrolases superfamily.</text>
</comment>
<dbReference type="SUPFAM" id="SSF51556">
    <property type="entry name" value="Metallo-dependent hydrolases"/>
    <property type="match status" value="1"/>
</dbReference>
<dbReference type="InterPro" id="IPR006680">
    <property type="entry name" value="Amidohydro-rel"/>
</dbReference>
<dbReference type="OrthoDB" id="2135488at2759"/>
<dbReference type="PANTHER" id="PTHR43569">
    <property type="entry name" value="AMIDOHYDROLASE"/>
    <property type="match status" value="1"/>
</dbReference>
<dbReference type="EMBL" id="ASPP01001889">
    <property type="protein sequence ID" value="ETO35179.1"/>
    <property type="molecule type" value="Genomic_DNA"/>
</dbReference>
<dbReference type="PANTHER" id="PTHR43569:SF2">
    <property type="entry name" value="AMIDOHYDROLASE-RELATED DOMAIN-CONTAINING PROTEIN"/>
    <property type="match status" value="1"/>
</dbReference>
<dbReference type="InterPro" id="IPR052350">
    <property type="entry name" value="Metallo-dep_Lactonases"/>
</dbReference>
<dbReference type="OMA" id="WHDNAMR"/>
<sequence>MRTRYFTRIWREDKRNIHSVPTKRLISDAHFHLWNPESNPWLKSAGIRHHPAGDLTPVARNYDIVEYQQESKKYTLSACVHIQAAHKNSIQETAMLQSLYNKYGFPNGIIGYVCLLDENTSHVETQLRYHIAFDNFRGIRFMLDYHEKKENRRQTESPVAMTTPIFHKNLKLLSKYDLSFDLQVYPSQLSNAAVMCAAHSNIRFVVNHMGLPLKNEMSQWRQGIKLLSACENVYVKFSGWPMLKKKTPENA</sequence>
<evidence type="ECO:0000256" key="1">
    <source>
        <dbReference type="ARBA" id="ARBA00038310"/>
    </source>
</evidence>
<evidence type="ECO:0000313" key="3">
    <source>
        <dbReference type="EMBL" id="ETO35179.1"/>
    </source>
</evidence>
<proteinExistence type="inferred from homology"/>